<evidence type="ECO:0000313" key="2">
    <source>
        <dbReference type="Proteomes" id="UP000789525"/>
    </source>
</evidence>
<feature type="non-terminal residue" evidence="1">
    <location>
        <position position="1"/>
    </location>
</feature>
<organism evidence="1 2">
    <name type="scientific">Acaulospora colombiana</name>
    <dbReference type="NCBI Taxonomy" id="27376"/>
    <lineage>
        <taxon>Eukaryota</taxon>
        <taxon>Fungi</taxon>
        <taxon>Fungi incertae sedis</taxon>
        <taxon>Mucoromycota</taxon>
        <taxon>Glomeromycotina</taxon>
        <taxon>Glomeromycetes</taxon>
        <taxon>Diversisporales</taxon>
        <taxon>Acaulosporaceae</taxon>
        <taxon>Acaulospora</taxon>
    </lineage>
</organism>
<proteinExistence type="predicted"/>
<feature type="non-terminal residue" evidence="1">
    <location>
        <position position="138"/>
    </location>
</feature>
<sequence length="138" mass="15405">DISDASSTPTRLQRKEQTTNLEYPGLINMCRAFSLSSAGSPSFESSELDPTACVMRCEVVVVRVGRALGPSIGAKDRVWLWSNVNKRQRHATHHLQGSPEQWNARISNTSIVWDRAPLYEHKNDIGIVSSLIVLFSVR</sequence>
<protein>
    <submittedName>
        <fullName evidence="1">6345_t:CDS:1</fullName>
    </submittedName>
</protein>
<name>A0ACA9PLW2_9GLOM</name>
<comment type="caution">
    <text evidence="1">The sequence shown here is derived from an EMBL/GenBank/DDBJ whole genome shotgun (WGS) entry which is preliminary data.</text>
</comment>
<accession>A0ACA9PLW2</accession>
<gene>
    <name evidence="1" type="ORF">ACOLOM_LOCUS10769</name>
</gene>
<evidence type="ECO:0000313" key="1">
    <source>
        <dbReference type="EMBL" id="CAG8712989.1"/>
    </source>
</evidence>
<keyword evidence="2" id="KW-1185">Reference proteome</keyword>
<reference evidence="1" key="1">
    <citation type="submission" date="2021-06" db="EMBL/GenBank/DDBJ databases">
        <authorList>
            <person name="Kallberg Y."/>
            <person name="Tangrot J."/>
            <person name="Rosling A."/>
        </authorList>
    </citation>
    <scope>NUCLEOTIDE SEQUENCE</scope>
    <source>
        <strain evidence="1">CL356</strain>
    </source>
</reference>
<dbReference type="Proteomes" id="UP000789525">
    <property type="component" value="Unassembled WGS sequence"/>
</dbReference>
<dbReference type="EMBL" id="CAJVPT010035934">
    <property type="protein sequence ID" value="CAG8712989.1"/>
    <property type="molecule type" value="Genomic_DNA"/>
</dbReference>